<accession>A0A4Z2I5P1</accession>
<evidence type="ECO:0000313" key="1">
    <source>
        <dbReference type="EMBL" id="TNN72775.1"/>
    </source>
</evidence>
<name>A0A4Z2I5P1_9TELE</name>
<dbReference type="AlphaFoldDB" id="A0A4Z2I5P1"/>
<protein>
    <submittedName>
        <fullName evidence="1">Uncharacterized protein</fullName>
    </submittedName>
</protein>
<organism evidence="1 2">
    <name type="scientific">Liparis tanakae</name>
    <name type="common">Tanaka's snailfish</name>
    <dbReference type="NCBI Taxonomy" id="230148"/>
    <lineage>
        <taxon>Eukaryota</taxon>
        <taxon>Metazoa</taxon>
        <taxon>Chordata</taxon>
        <taxon>Craniata</taxon>
        <taxon>Vertebrata</taxon>
        <taxon>Euteleostomi</taxon>
        <taxon>Actinopterygii</taxon>
        <taxon>Neopterygii</taxon>
        <taxon>Teleostei</taxon>
        <taxon>Neoteleostei</taxon>
        <taxon>Acanthomorphata</taxon>
        <taxon>Eupercaria</taxon>
        <taxon>Perciformes</taxon>
        <taxon>Cottioidei</taxon>
        <taxon>Cottales</taxon>
        <taxon>Liparidae</taxon>
        <taxon>Liparis</taxon>
    </lineage>
</organism>
<reference evidence="1 2" key="1">
    <citation type="submission" date="2019-03" db="EMBL/GenBank/DDBJ databases">
        <title>First draft genome of Liparis tanakae, snailfish: a comprehensive survey of snailfish specific genes.</title>
        <authorList>
            <person name="Kim W."/>
            <person name="Song I."/>
            <person name="Jeong J.-H."/>
            <person name="Kim D."/>
            <person name="Kim S."/>
            <person name="Ryu S."/>
            <person name="Song J.Y."/>
            <person name="Lee S.K."/>
        </authorList>
    </citation>
    <scope>NUCLEOTIDE SEQUENCE [LARGE SCALE GENOMIC DNA]</scope>
    <source>
        <tissue evidence="1">Muscle</tissue>
    </source>
</reference>
<dbReference type="Proteomes" id="UP000314294">
    <property type="component" value="Unassembled WGS sequence"/>
</dbReference>
<dbReference type="OrthoDB" id="10609748at2759"/>
<proteinExistence type="predicted"/>
<dbReference type="EMBL" id="SRLO01000133">
    <property type="protein sequence ID" value="TNN72775.1"/>
    <property type="molecule type" value="Genomic_DNA"/>
</dbReference>
<sequence length="192" mass="21072">MVTDKERWQVGALMVSRSESTHPRLHSRMAAVWYADVQTQVRPRAQQAASTDAYGPLLSADVETRLWKYEIDTIVRRSCGPLRRDAHLKKLPQLRMTPPLLTSPCPENRDLGRIKAEYFNLPVCAKGPGAARSHAAEPSTLPLSHPVGDSCSANESGDATLPCHRGRTASESISVVVGGKVTYDLLVNVRSM</sequence>
<comment type="caution">
    <text evidence="1">The sequence shown here is derived from an EMBL/GenBank/DDBJ whole genome shotgun (WGS) entry which is preliminary data.</text>
</comment>
<keyword evidence="2" id="KW-1185">Reference proteome</keyword>
<gene>
    <name evidence="1" type="ORF">EYF80_017059</name>
</gene>
<evidence type="ECO:0000313" key="2">
    <source>
        <dbReference type="Proteomes" id="UP000314294"/>
    </source>
</evidence>